<comment type="caution">
    <text evidence="1">The sequence shown here is derived from an EMBL/GenBank/DDBJ whole genome shotgun (WGS) entry which is preliminary data.</text>
</comment>
<protein>
    <submittedName>
        <fullName evidence="1">Uncharacterized protein</fullName>
    </submittedName>
</protein>
<evidence type="ECO:0000313" key="1">
    <source>
        <dbReference type="EMBL" id="KAJ6056972.1"/>
    </source>
</evidence>
<sequence>MAEPTVPVNIFPDRIILDPHQNLGESRNLRDIAENGGALVGQIREVLDSGYLSSLVIDVELLEAKWIHQFTIEIPSDSTHSKEEKTEVGMSVTEGKEVVESVSASAGFSGWGFSAEVSGSTETRTFSSIETSELKTVTDTYNVPAKSDLWVYKPGYKFRCTLHDAFAKDHKGKIQAHFVNTIVASHELMGPVELKGTGTLSSELDGLLLPTKGVQLTIAEYVVYGAMYPWLQNGKEDIHVSSGARSPRRI</sequence>
<reference evidence="1" key="1">
    <citation type="journal article" date="2023" name="IMA Fungus">
        <title>Comparative genomic study of the Penicillium genus elucidates a diverse pangenome and 15 lateral gene transfer events.</title>
        <authorList>
            <person name="Petersen C."/>
            <person name="Sorensen T."/>
            <person name="Nielsen M.R."/>
            <person name="Sondergaard T.E."/>
            <person name="Sorensen J.L."/>
            <person name="Fitzpatrick D.A."/>
            <person name="Frisvad J.C."/>
            <person name="Nielsen K.L."/>
        </authorList>
    </citation>
    <scope>NUCLEOTIDE SEQUENCE</scope>
    <source>
        <strain evidence="1">IBT 15450</strain>
    </source>
</reference>
<dbReference type="Proteomes" id="UP001219568">
    <property type="component" value="Unassembled WGS sequence"/>
</dbReference>
<gene>
    <name evidence="1" type="ORF">N7460_000246</name>
</gene>
<reference evidence="1" key="2">
    <citation type="submission" date="2023-01" db="EMBL/GenBank/DDBJ databases">
        <authorList>
            <person name="Petersen C."/>
        </authorList>
    </citation>
    <scope>NUCLEOTIDE SEQUENCE</scope>
    <source>
        <strain evidence="1">IBT 15450</strain>
    </source>
</reference>
<keyword evidence="2" id="KW-1185">Reference proteome</keyword>
<proteinExistence type="predicted"/>
<name>A0AAD6IN37_PENCN</name>
<accession>A0AAD6IN37</accession>
<dbReference type="AlphaFoldDB" id="A0AAD6IN37"/>
<dbReference type="EMBL" id="JAQJZL010000001">
    <property type="protein sequence ID" value="KAJ6056972.1"/>
    <property type="molecule type" value="Genomic_DNA"/>
</dbReference>
<evidence type="ECO:0000313" key="2">
    <source>
        <dbReference type="Proteomes" id="UP001219568"/>
    </source>
</evidence>
<organism evidence="1 2">
    <name type="scientific">Penicillium canescens</name>
    <dbReference type="NCBI Taxonomy" id="5083"/>
    <lineage>
        <taxon>Eukaryota</taxon>
        <taxon>Fungi</taxon>
        <taxon>Dikarya</taxon>
        <taxon>Ascomycota</taxon>
        <taxon>Pezizomycotina</taxon>
        <taxon>Eurotiomycetes</taxon>
        <taxon>Eurotiomycetidae</taxon>
        <taxon>Eurotiales</taxon>
        <taxon>Aspergillaceae</taxon>
        <taxon>Penicillium</taxon>
    </lineage>
</organism>